<evidence type="ECO:0000313" key="3">
    <source>
        <dbReference type="Proteomes" id="UP000029643"/>
    </source>
</evidence>
<accession>A0A090WYR4</accession>
<keyword evidence="1" id="KW-1133">Transmembrane helix</keyword>
<comment type="caution">
    <text evidence="2">The sequence shown here is derived from an EMBL/GenBank/DDBJ whole genome shotgun (WGS) entry which is preliminary data.</text>
</comment>
<evidence type="ECO:0000313" key="2">
    <source>
        <dbReference type="EMBL" id="GAL82116.1"/>
    </source>
</evidence>
<keyword evidence="1" id="KW-0472">Membrane</keyword>
<sequence>MLFRQMVFFAIILYAFIGVFKQPNISRLELGNYLICVFLLISFFKFLIFFLLNKYRSTLGGETLGML</sequence>
<dbReference type="Proteomes" id="UP000029643">
    <property type="component" value="Unassembled WGS sequence"/>
</dbReference>
<reference evidence="2 3" key="1">
    <citation type="journal article" date="2014" name="Genome Announc.">
        <title>Draft Genome Sequences of Marine Flavobacterium Algibacter lectus Strains SS8 and NR4.</title>
        <authorList>
            <person name="Takatani N."/>
            <person name="Nakanishi M."/>
            <person name="Meirelles P."/>
            <person name="Mino S."/>
            <person name="Suda W."/>
            <person name="Oshima K."/>
            <person name="Hattori M."/>
            <person name="Ohkuma M."/>
            <person name="Hosokawa M."/>
            <person name="Miyashita K."/>
            <person name="Thompson F.L."/>
            <person name="Niwa A."/>
            <person name="Sawabe T."/>
            <person name="Sawabe T."/>
        </authorList>
    </citation>
    <scope>NUCLEOTIDE SEQUENCE [LARGE SCALE GENOMIC DNA]</scope>
    <source>
        <strain evidence="3">JCM19274</strain>
    </source>
</reference>
<feature type="transmembrane region" description="Helical" evidence="1">
    <location>
        <begin position="31"/>
        <end position="52"/>
    </location>
</feature>
<protein>
    <submittedName>
        <fullName evidence="2">Uncharacterized protein</fullName>
    </submittedName>
</protein>
<keyword evidence="1" id="KW-0812">Transmembrane</keyword>
<dbReference type="AlphaFoldDB" id="A0A090WYR4"/>
<name>A0A090WYR4_9FLAO</name>
<gene>
    <name evidence="2" type="ORF">JCM19274_14</name>
</gene>
<organism evidence="2 3">
    <name type="scientific">Algibacter lectus</name>
    <dbReference type="NCBI Taxonomy" id="221126"/>
    <lineage>
        <taxon>Bacteria</taxon>
        <taxon>Pseudomonadati</taxon>
        <taxon>Bacteroidota</taxon>
        <taxon>Flavobacteriia</taxon>
        <taxon>Flavobacteriales</taxon>
        <taxon>Flavobacteriaceae</taxon>
        <taxon>Algibacter</taxon>
    </lineage>
</organism>
<proteinExistence type="predicted"/>
<evidence type="ECO:0000256" key="1">
    <source>
        <dbReference type="SAM" id="Phobius"/>
    </source>
</evidence>
<dbReference type="EMBL" id="BBNU01000022">
    <property type="protein sequence ID" value="GAL82116.1"/>
    <property type="molecule type" value="Genomic_DNA"/>
</dbReference>